<feature type="compositionally biased region" description="Polar residues" evidence="1">
    <location>
        <begin position="1"/>
        <end position="19"/>
    </location>
</feature>
<dbReference type="RefSeq" id="WP_181246268.1">
    <property type="nucleotide sequence ID" value="NZ_JAVKZF010000005.1"/>
</dbReference>
<proteinExistence type="predicted"/>
<protein>
    <submittedName>
        <fullName evidence="2">Uncharacterized protein</fullName>
    </submittedName>
</protein>
<sequence length="58" mass="6695">MTTQLSNSEETHKTQTVTNSQAEQETQTTSIEETASLEIEAKQALERHDYYHLAYSQY</sequence>
<evidence type="ECO:0000313" key="3">
    <source>
        <dbReference type="Proteomes" id="UP000282574"/>
    </source>
</evidence>
<name>A0AB37UTG7_9CYAN</name>
<reference evidence="2 3" key="1">
    <citation type="journal article" date="2019" name="Genome Biol. Evol.">
        <title>Day and night: Metabolic profiles and evolutionary relationships of six axenic non-marine cyanobacteria.</title>
        <authorList>
            <person name="Will S.E."/>
            <person name="Henke P."/>
            <person name="Boedeker C."/>
            <person name="Huang S."/>
            <person name="Brinkmann H."/>
            <person name="Rohde M."/>
            <person name="Jarek M."/>
            <person name="Friedl T."/>
            <person name="Seufert S."/>
            <person name="Schumacher M."/>
            <person name="Overmann J."/>
            <person name="Neumann-Schaal M."/>
            <person name="Petersen J."/>
        </authorList>
    </citation>
    <scope>NUCLEOTIDE SEQUENCE [LARGE SCALE GENOMIC DNA]</scope>
    <source>
        <strain evidence="2 3">SAG 39.79</strain>
    </source>
</reference>
<comment type="caution">
    <text evidence="2">The sequence shown here is derived from an EMBL/GenBank/DDBJ whole genome shotgun (WGS) entry which is preliminary data.</text>
</comment>
<evidence type="ECO:0000256" key="1">
    <source>
        <dbReference type="SAM" id="MobiDB-lite"/>
    </source>
</evidence>
<feature type="region of interest" description="Disordered" evidence="1">
    <location>
        <begin position="1"/>
        <end position="35"/>
    </location>
</feature>
<evidence type="ECO:0000313" key="2">
    <source>
        <dbReference type="EMBL" id="RUT14549.1"/>
    </source>
</evidence>
<keyword evidence="3" id="KW-1185">Reference proteome</keyword>
<dbReference type="Proteomes" id="UP000282574">
    <property type="component" value="Unassembled WGS sequence"/>
</dbReference>
<accession>A0AB37UTG7</accession>
<dbReference type="EMBL" id="RSCK01000001">
    <property type="protein sequence ID" value="RUT14549.1"/>
    <property type="molecule type" value="Genomic_DNA"/>
</dbReference>
<dbReference type="AlphaFoldDB" id="A0AB37UTG7"/>
<organism evidence="2 3">
    <name type="scientific">Chroococcidiopsis cubana SAG 39.79</name>
    <dbReference type="NCBI Taxonomy" id="388085"/>
    <lineage>
        <taxon>Bacteria</taxon>
        <taxon>Bacillati</taxon>
        <taxon>Cyanobacteriota</taxon>
        <taxon>Cyanophyceae</taxon>
        <taxon>Chroococcidiopsidales</taxon>
        <taxon>Chroococcidiopsidaceae</taxon>
        <taxon>Chroococcidiopsis</taxon>
    </lineage>
</organism>
<gene>
    <name evidence="2" type="ORF">DSM107010_00950</name>
</gene>
<feature type="compositionally biased region" description="Low complexity" evidence="1">
    <location>
        <begin position="20"/>
        <end position="35"/>
    </location>
</feature>